<reference evidence="2" key="1">
    <citation type="submission" date="2024-07" db="EMBL/GenBank/DDBJ databases">
        <authorList>
            <person name="Yu S.T."/>
        </authorList>
    </citation>
    <scope>NUCLEOTIDE SEQUENCE</scope>
    <source>
        <strain evidence="2">R39</strain>
    </source>
</reference>
<feature type="region of interest" description="Disordered" evidence="1">
    <location>
        <begin position="58"/>
        <end position="92"/>
    </location>
</feature>
<dbReference type="RefSeq" id="WP_369221408.1">
    <property type="nucleotide sequence ID" value="NZ_CP163441.1"/>
</dbReference>
<dbReference type="InterPro" id="IPR012334">
    <property type="entry name" value="Pectin_lyas_fold"/>
</dbReference>
<accession>A0AB39QJY3</accession>
<evidence type="ECO:0008006" key="3">
    <source>
        <dbReference type="Google" id="ProtNLM"/>
    </source>
</evidence>
<dbReference type="EMBL" id="CP163441">
    <property type="protein sequence ID" value="XDQ41825.1"/>
    <property type="molecule type" value="Genomic_DNA"/>
</dbReference>
<name>A0AB39QJY3_9ACTN</name>
<protein>
    <recommendedName>
        <fullName evidence="3">Right-handed parallel beta-helix repeat-containing protein</fullName>
    </recommendedName>
</protein>
<organism evidence="2">
    <name type="scientific">Streptomyces sp. R39</name>
    <dbReference type="NCBI Taxonomy" id="3238631"/>
    <lineage>
        <taxon>Bacteria</taxon>
        <taxon>Bacillati</taxon>
        <taxon>Actinomycetota</taxon>
        <taxon>Actinomycetes</taxon>
        <taxon>Kitasatosporales</taxon>
        <taxon>Streptomycetaceae</taxon>
        <taxon>Streptomyces</taxon>
    </lineage>
</organism>
<gene>
    <name evidence="2" type="ORF">AB5J52_05810</name>
</gene>
<dbReference type="SUPFAM" id="SSF51126">
    <property type="entry name" value="Pectin lyase-like"/>
    <property type="match status" value="1"/>
</dbReference>
<dbReference type="Gene3D" id="2.160.20.10">
    <property type="entry name" value="Single-stranded right-handed beta-helix, Pectin lyase-like"/>
    <property type="match status" value="1"/>
</dbReference>
<dbReference type="AlphaFoldDB" id="A0AB39QJY3"/>
<evidence type="ECO:0000256" key="1">
    <source>
        <dbReference type="SAM" id="MobiDB-lite"/>
    </source>
</evidence>
<evidence type="ECO:0000313" key="2">
    <source>
        <dbReference type="EMBL" id="XDQ41825.1"/>
    </source>
</evidence>
<dbReference type="InterPro" id="IPR011050">
    <property type="entry name" value="Pectin_lyase_fold/virulence"/>
</dbReference>
<feature type="compositionally biased region" description="Low complexity" evidence="1">
    <location>
        <begin position="69"/>
        <end position="86"/>
    </location>
</feature>
<proteinExistence type="predicted"/>
<sequence length="436" mass="42158">MNYFRLYSGSTYANDIRAPPEGALMRPSISRAIPLLMGVALAPFGVVTPSAVAQGTPPGPDLLGVSQSANAPAGPVAGAPSAEAGGTPHPPSRALVVNVPSCGENDLQSAIGAVAAVGGTVNLKPGCTYTLTDATPPNDDNGLPVITNTVTINGNGDTITRAATAANFRFFEIDGPHGNLTLNILTLSNGHASGGLGNGRGGAIWLAGPGSAVTLNSSGLTGNTADTFGGAIDNDNGAVSVNTSTLSGNRANAGGGVFVSPFGGSGTATFNASRITGNHATVLGGGIAAAVGTTVTVNVTPVTGNDVTSTNAQGGGIAQAGTMTLNASGVTGNTATGTNAQGGGLFNITGTVRITSSPVNGNTVNGTNSRGGGIFNTASGRVVLTSSQVTGNRALGTGAAGGGVFNASGTVTLTASRITGNQPDNCGSPSTVPGCS</sequence>